<dbReference type="SUPFAM" id="SSF81324">
    <property type="entry name" value="Voltage-gated potassium channels"/>
    <property type="match status" value="1"/>
</dbReference>
<feature type="transmembrane region" description="Helical" evidence="14">
    <location>
        <begin position="484"/>
        <end position="509"/>
    </location>
</feature>
<dbReference type="Gene3D" id="1.10.287.70">
    <property type="match status" value="1"/>
</dbReference>
<feature type="compositionally biased region" description="Polar residues" evidence="13">
    <location>
        <begin position="1"/>
        <end position="16"/>
    </location>
</feature>
<dbReference type="PROSITE" id="PS00018">
    <property type="entry name" value="EF_HAND_1"/>
    <property type="match status" value="1"/>
</dbReference>
<keyword evidence="6" id="KW-0677">Repeat</keyword>
<comment type="similarity">
    <text evidence="2">Belongs to the calcium channel alpha-1 subunit (TC 1.A.1.11) family. Two pore calcium channel subfamily.</text>
</comment>
<dbReference type="PROSITE" id="PS50222">
    <property type="entry name" value="EF_HAND_2"/>
    <property type="match status" value="1"/>
</dbReference>
<dbReference type="Gene3D" id="1.20.120.350">
    <property type="entry name" value="Voltage-gated potassium channels. Chain C"/>
    <property type="match status" value="1"/>
</dbReference>
<evidence type="ECO:0000256" key="3">
    <source>
        <dbReference type="ARBA" id="ARBA00011738"/>
    </source>
</evidence>
<dbReference type="InterPro" id="IPR027359">
    <property type="entry name" value="Volt_channel_dom_sf"/>
</dbReference>
<feature type="region of interest" description="Disordered" evidence="13">
    <location>
        <begin position="1"/>
        <end position="25"/>
    </location>
</feature>
<keyword evidence="11 14" id="KW-0472">Membrane</keyword>
<feature type="transmembrane region" description="Helical" evidence="14">
    <location>
        <begin position="224"/>
        <end position="243"/>
    </location>
</feature>
<evidence type="ECO:0000256" key="12">
    <source>
        <dbReference type="ARBA" id="ARBA00023303"/>
    </source>
</evidence>
<feature type="transmembrane region" description="Helical" evidence="14">
    <location>
        <begin position="195"/>
        <end position="212"/>
    </location>
</feature>
<keyword evidence="9 14" id="KW-1133">Transmembrane helix</keyword>
<evidence type="ECO:0000256" key="9">
    <source>
        <dbReference type="ARBA" id="ARBA00022989"/>
    </source>
</evidence>
<dbReference type="Pfam" id="PF00520">
    <property type="entry name" value="Ion_trans"/>
    <property type="match status" value="1"/>
</dbReference>
<evidence type="ECO:0000256" key="11">
    <source>
        <dbReference type="ARBA" id="ARBA00023136"/>
    </source>
</evidence>
<keyword evidence="10" id="KW-0406">Ion transport</keyword>
<reference evidence="16 17" key="1">
    <citation type="journal article" date="2023" name="Commun. Biol.">
        <title>Genome analysis of Parmales, the sister group of diatoms, reveals the evolutionary specialization of diatoms from phago-mixotrophs to photoautotrophs.</title>
        <authorList>
            <person name="Ban H."/>
            <person name="Sato S."/>
            <person name="Yoshikawa S."/>
            <person name="Yamada K."/>
            <person name="Nakamura Y."/>
            <person name="Ichinomiya M."/>
            <person name="Sato N."/>
            <person name="Blanc-Mathieu R."/>
            <person name="Endo H."/>
            <person name="Kuwata A."/>
            <person name="Ogata H."/>
        </authorList>
    </citation>
    <scope>NUCLEOTIDE SEQUENCE [LARGE SCALE GENOMIC DNA]</scope>
</reference>
<evidence type="ECO:0000256" key="2">
    <source>
        <dbReference type="ARBA" id="ARBA00009286"/>
    </source>
</evidence>
<feature type="non-terminal residue" evidence="16">
    <location>
        <position position="634"/>
    </location>
</feature>
<evidence type="ECO:0000313" key="17">
    <source>
        <dbReference type="Proteomes" id="UP001165060"/>
    </source>
</evidence>
<evidence type="ECO:0000256" key="4">
    <source>
        <dbReference type="ARBA" id="ARBA00022448"/>
    </source>
</evidence>
<feature type="transmembrane region" description="Helical" evidence="14">
    <location>
        <begin position="442"/>
        <end position="464"/>
    </location>
</feature>
<feature type="transmembrane region" description="Helical" evidence="14">
    <location>
        <begin position="165"/>
        <end position="183"/>
    </location>
</feature>
<dbReference type="PANTHER" id="PTHR46988:SF2">
    <property type="entry name" value="TWO PORE CALCIUM CHANNEL PROTEIN 1"/>
    <property type="match status" value="1"/>
</dbReference>
<keyword evidence="17" id="KW-1185">Reference proteome</keyword>
<evidence type="ECO:0000259" key="15">
    <source>
        <dbReference type="PROSITE" id="PS50222"/>
    </source>
</evidence>
<dbReference type="InterPro" id="IPR005821">
    <property type="entry name" value="Ion_trans_dom"/>
</dbReference>
<dbReference type="EMBL" id="BRYB01000562">
    <property type="protein sequence ID" value="GMI32887.1"/>
    <property type="molecule type" value="Genomic_DNA"/>
</dbReference>
<accession>A0ABQ6MUG8</accession>
<comment type="subunit">
    <text evidence="3">Homodimer.</text>
</comment>
<evidence type="ECO:0000256" key="6">
    <source>
        <dbReference type="ARBA" id="ARBA00022737"/>
    </source>
</evidence>
<evidence type="ECO:0000313" key="16">
    <source>
        <dbReference type="EMBL" id="GMI32887.1"/>
    </source>
</evidence>
<keyword evidence="5 14" id="KW-0812">Transmembrane</keyword>
<keyword evidence="12" id="KW-0407">Ion channel</keyword>
<keyword evidence="7" id="KW-0106">Calcium</keyword>
<evidence type="ECO:0000256" key="7">
    <source>
        <dbReference type="ARBA" id="ARBA00022837"/>
    </source>
</evidence>
<dbReference type="PANTHER" id="PTHR46988">
    <property type="entry name" value="TWO PORE CALCIUM CHANNEL PROTEIN 1"/>
    <property type="match status" value="1"/>
</dbReference>
<feature type="domain" description="EF-hand" evidence="15">
    <location>
        <begin position="370"/>
        <end position="405"/>
    </location>
</feature>
<keyword evidence="8" id="KW-0851">Voltage-gated channel</keyword>
<keyword evidence="4" id="KW-0813">Transport</keyword>
<evidence type="ECO:0000256" key="10">
    <source>
        <dbReference type="ARBA" id="ARBA00023065"/>
    </source>
</evidence>
<name>A0ABQ6MUG8_9STRA</name>
<dbReference type="InterPro" id="IPR002048">
    <property type="entry name" value="EF_hand_dom"/>
</dbReference>
<evidence type="ECO:0000256" key="14">
    <source>
        <dbReference type="SAM" id="Phobius"/>
    </source>
</evidence>
<dbReference type="Proteomes" id="UP001165060">
    <property type="component" value="Unassembled WGS sequence"/>
</dbReference>
<evidence type="ECO:0000256" key="1">
    <source>
        <dbReference type="ARBA" id="ARBA00004141"/>
    </source>
</evidence>
<evidence type="ECO:0000256" key="8">
    <source>
        <dbReference type="ARBA" id="ARBA00022882"/>
    </source>
</evidence>
<protein>
    <recommendedName>
        <fullName evidence="15">EF-hand domain-containing protein</fullName>
    </recommendedName>
</protein>
<comment type="caution">
    <text evidence="16">The sequence shown here is derived from an EMBL/GenBank/DDBJ whole genome shotgun (WGS) entry which is preliminary data.</text>
</comment>
<evidence type="ECO:0000256" key="13">
    <source>
        <dbReference type="SAM" id="MobiDB-lite"/>
    </source>
</evidence>
<organism evidence="16 17">
    <name type="scientific">Tetraparma gracilis</name>
    <dbReference type="NCBI Taxonomy" id="2962635"/>
    <lineage>
        <taxon>Eukaryota</taxon>
        <taxon>Sar</taxon>
        <taxon>Stramenopiles</taxon>
        <taxon>Ochrophyta</taxon>
        <taxon>Bolidophyceae</taxon>
        <taxon>Parmales</taxon>
        <taxon>Triparmaceae</taxon>
        <taxon>Tetraparma</taxon>
    </lineage>
</organism>
<dbReference type="InterPro" id="IPR011992">
    <property type="entry name" value="EF-hand-dom_pair"/>
</dbReference>
<gene>
    <name evidence="16" type="ORF">TeGR_g3343</name>
</gene>
<dbReference type="SUPFAM" id="SSF47473">
    <property type="entry name" value="EF-hand"/>
    <property type="match status" value="1"/>
</dbReference>
<feature type="transmembrane region" description="Helical" evidence="14">
    <location>
        <begin position="521"/>
        <end position="540"/>
    </location>
</feature>
<feature type="transmembrane region" description="Helical" evidence="14">
    <location>
        <begin position="304"/>
        <end position="326"/>
    </location>
</feature>
<sequence length="634" mass="71262">MSAPSEKTSLLHQSNEYLHPKRPGASPLTQIEQAAWHTENAMLGAFPDSEIAGLHLEHRLAYLKFQTSQNPEREIILAVLVFVTFMEVPLWCLLPSDAASYFAYPSSYCHAPDASQIYLSNLPYIPPGLSVPLELTCYAFLLRLVYLNIKASFGLARFCSQPLPLFRAVVTVLATADALLFFVRLNSTSVRLAPYLRLVLVGLTPTVMMSIKQTLSILPSFVDILTLVLAVVAFSGFLFAMFLDDDVDVCIPRVPDDGSECTKVAEKFESLKTSIYSMAVVAAGAQDTPDTQVPSYAHNRSFGVLWLAFYAVVNFLFLNLILGVVYQKYTENLKAHVLDFFRNRAKGLRLAYKLGQLIEEINGSEIIPYTPASHVEFLFTGMDEDESGFVDFEEFLKICFALQESFARVPTRSHLEATYPDLWARWRLERVKDWVTDEVSRVGLPAVMTVVLTVNSVLIFMESYQDLQHNPRQKGHMFATKTCWGFVNMAFSLVYGAELGIKLATIPFAKYWLYSKNRFDSLVTVLLLGVSFCWACPGVSVNSETLRFFMILRLLRLLELVSAHVRRYGFILDCVKFMVRGCVSVTMVVFVASGLWCVLGVQVYGGKVYAGQQKLVGSDYFDSNFDVFNFNDFG</sequence>
<dbReference type="InterPro" id="IPR044581">
    <property type="entry name" value="TPC1_plant"/>
</dbReference>
<comment type="subcellular location">
    <subcellularLocation>
        <location evidence="1">Membrane</location>
        <topology evidence="1">Multi-pass membrane protein</topology>
    </subcellularLocation>
</comment>
<proteinExistence type="inferred from homology"/>
<feature type="transmembrane region" description="Helical" evidence="14">
    <location>
        <begin position="75"/>
        <end position="104"/>
    </location>
</feature>
<feature type="transmembrane region" description="Helical" evidence="14">
    <location>
        <begin position="577"/>
        <end position="601"/>
    </location>
</feature>
<evidence type="ECO:0000256" key="5">
    <source>
        <dbReference type="ARBA" id="ARBA00022692"/>
    </source>
</evidence>
<dbReference type="InterPro" id="IPR018247">
    <property type="entry name" value="EF_Hand_1_Ca_BS"/>
</dbReference>